<gene>
    <name evidence="2" type="ORF">CUR178_02607</name>
</gene>
<dbReference type="Proteomes" id="UP000674179">
    <property type="component" value="Chromosome 31"/>
</dbReference>
<feature type="region of interest" description="Disordered" evidence="1">
    <location>
        <begin position="1019"/>
        <end position="1042"/>
    </location>
</feature>
<feature type="compositionally biased region" description="Low complexity" evidence="1">
    <location>
        <begin position="106"/>
        <end position="123"/>
    </location>
</feature>
<feature type="compositionally biased region" description="Polar residues" evidence="1">
    <location>
        <begin position="702"/>
        <end position="714"/>
    </location>
</feature>
<feature type="region of interest" description="Disordered" evidence="1">
    <location>
        <begin position="175"/>
        <end position="209"/>
    </location>
</feature>
<evidence type="ECO:0008006" key="4">
    <source>
        <dbReference type="Google" id="ProtNLM"/>
    </source>
</evidence>
<accession>A0A836FZ19</accession>
<organism evidence="2 3">
    <name type="scientific">Leishmania enriettii</name>
    <dbReference type="NCBI Taxonomy" id="5663"/>
    <lineage>
        <taxon>Eukaryota</taxon>
        <taxon>Discoba</taxon>
        <taxon>Euglenozoa</taxon>
        <taxon>Kinetoplastea</taxon>
        <taxon>Metakinetoplastina</taxon>
        <taxon>Trypanosomatida</taxon>
        <taxon>Trypanosomatidae</taxon>
        <taxon>Leishmaniinae</taxon>
        <taxon>Leishmania</taxon>
    </lineage>
</organism>
<feature type="region of interest" description="Disordered" evidence="1">
    <location>
        <begin position="424"/>
        <end position="445"/>
    </location>
</feature>
<feature type="region of interest" description="Disordered" evidence="1">
    <location>
        <begin position="99"/>
        <end position="158"/>
    </location>
</feature>
<evidence type="ECO:0000313" key="2">
    <source>
        <dbReference type="EMBL" id="KAG5471942.1"/>
    </source>
</evidence>
<dbReference type="GeneID" id="94169872"/>
<evidence type="ECO:0000256" key="1">
    <source>
        <dbReference type="SAM" id="MobiDB-lite"/>
    </source>
</evidence>
<proteinExistence type="predicted"/>
<name>A0A836FZ19_LEIEN</name>
<dbReference type="InterPro" id="IPR011009">
    <property type="entry name" value="Kinase-like_dom_sf"/>
</dbReference>
<dbReference type="RefSeq" id="XP_067690465.1">
    <property type="nucleotide sequence ID" value="XM_067834362.1"/>
</dbReference>
<feature type="region of interest" description="Disordered" evidence="1">
    <location>
        <begin position="526"/>
        <end position="549"/>
    </location>
</feature>
<feature type="compositionally biased region" description="Polar residues" evidence="1">
    <location>
        <begin position="1682"/>
        <end position="1698"/>
    </location>
</feature>
<dbReference type="OrthoDB" id="253030at2759"/>
<dbReference type="EMBL" id="JAFHKP010000031">
    <property type="protein sequence ID" value="KAG5471942.1"/>
    <property type="molecule type" value="Genomic_DNA"/>
</dbReference>
<evidence type="ECO:0000313" key="3">
    <source>
        <dbReference type="Proteomes" id="UP000674179"/>
    </source>
</evidence>
<keyword evidence="3" id="KW-1185">Reference proteome</keyword>
<feature type="region of interest" description="Disordered" evidence="1">
    <location>
        <begin position="17"/>
        <end position="45"/>
    </location>
</feature>
<dbReference type="KEGG" id="lenr:94169872"/>
<feature type="region of interest" description="Disordered" evidence="1">
    <location>
        <begin position="1674"/>
        <end position="1699"/>
    </location>
</feature>
<reference evidence="2 3" key="1">
    <citation type="submission" date="2021-02" db="EMBL/GenBank/DDBJ databases">
        <title>Leishmania (Mundinia) enrietti genome sequencing and assembly.</title>
        <authorList>
            <person name="Almutairi H."/>
            <person name="Gatherer D."/>
        </authorList>
    </citation>
    <scope>NUCLEOTIDE SEQUENCE [LARGE SCALE GENOMIC DNA]</scope>
    <source>
        <strain evidence="2">CUR178</strain>
    </source>
</reference>
<dbReference type="SUPFAM" id="SSF56112">
    <property type="entry name" value="Protein kinase-like (PK-like)"/>
    <property type="match status" value="1"/>
</dbReference>
<comment type="caution">
    <text evidence="2">The sequence shown here is derived from an EMBL/GenBank/DDBJ whole genome shotgun (WGS) entry which is preliminary data.</text>
</comment>
<feature type="region of interest" description="Disordered" evidence="1">
    <location>
        <begin position="643"/>
        <end position="723"/>
    </location>
</feature>
<feature type="compositionally biased region" description="Polar residues" evidence="1">
    <location>
        <begin position="26"/>
        <end position="38"/>
    </location>
</feature>
<feature type="compositionally biased region" description="Polar residues" evidence="1">
    <location>
        <begin position="683"/>
        <end position="695"/>
    </location>
</feature>
<protein>
    <recommendedName>
        <fullName evidence="4">Protein kinase domain-containing protein</fullName>
    </recommendedName>
</protein>
<sequence>MRCSAASSIVFTVLKTSPAKPRREMMTQTQSPSASKGDSPTRPLVLLHQPNASSCLSAVERSHSEEDSPLGKAIVAAIEKVTAPGASKVATTAASTTIVPVPQDDSPFLSSVLSGGPSPSSDGSNKRRKHVPPPSSSAFLSRHRSSAESDPQDCGSLSPVYTSAQAMVMTHSPTVGLLKSQSTNCGSPKIPSRASDRMPTKPLTTPPPLQGVAYTADVSIRLEDAFFAAADPQAMQSAAAQTLCTLPALKETNMQRSSVAVPPSASTIATTAAARADADEHTILDGAAVPLRGSIQHCTEQAGADARHLYFSPLSGASVVSGTSNLWDGDDGAGEGDRPVTRVHRRSDQRFLFWEPALPVCRASISPSPTAASAVFNDLAGYHSLFQPAAHPPSLCSPSAHTALVSPSRADLMTSAFSKADDPYQQAYDFPTPSRSAVADHSSLGSSLHPLQREATTASDGACAAAATEPSDGTAPYRSLAGCASTATMEPKDEIETQVFPGVPFITVSDQLPVPPASLCTEAQAAADTQTPRRPLASSEGMEWHTAASPQKIEATVDELPRSTHGSSASVTDGAFHDLYNSLHTPRGLSVVSGACHSLSVSSSNFSTSYAASFPGGRAAPVSERDRAATALSVAAAQSEQSDCCPSAASPHTPLTNRTPGPVGLHDSYMAHHNPGHSHSRYRSQLLSQSVTPQKSGRRVFSRQTTPSQSFRSKLQSHSFESQQQHQCVAQRVGDLMKSDRQSSTCRFLMNGDSAGVAERDSLAPSRNPFSLYRTLEPYTTDLSARTSSAAPSSTGTLTTHDLPQNSTAFAAALERAAVRPDAAVALYAQLVPSPSHLSGVSHRTQLELSAAHGPLAAFPQDFATEQRFSFTSLAFPASCHGVEHARTLSALLEQGVATTPTGAAAGDNRCGGCLTPPAARNPVGQSPTRVRYTDPKLNAAPVSSSLLAAIHVRAAGSLTAPEMRPPAEQSLFCHCFQPPTAPLAASTALSCNIAPPDSTATSVSPGCFGKLQDALATASPRRQPRSCESAESDDASPSPRRLIQSSALMEPYAEPKTSCRTLCANRQLNFEGDVGDKEAAWGRCEESLCPSSRTLAEGAGALKLAPARGPMSLCAEGSGSAWSIHGSPNCLCHTVANVGISASGWPSPAKAPEVFFLPRTPLPPPTPEYEAVPTAHDRETRATALHSPSLSLPRLANHTSQLQFLTPPLQLRPSLGIEVPGLRISTESPLMRRSQTPVVVGASFLTRSLDYANVSATAQVGCDWTESFSDPLEVTDMSEEGVPGDRFQAHHAFQFLHSIAPTCGGGGVRAEKREHDRRAIPLCVEVNGVTWLAVHRLNGVPYALKEVPAAAFNLAELRCLTLSVAPPLSGATAGSAVCGEPPEQHLEGLTGEDRLEAEDCIARYYSVSTLPQNSINPEVHLLQLEYFPRGSLSELARRCSEQHGAFSADELRSLSVGAGALSSRFWFEAVTQGLRGLRVLHRAGLIHGCPLPLSLFLCGNTPSAVRFKWSCFGNARADADIYPTESLPTWAAEAVAWLYQLTASGCSTTAPDVMEVSVFCVSMLEILVNYVYTQLSNVLPSRDSQHLSELEWIKVVVMHQSIHLYAEEEESGDDMHALVRLMHFLWNASTSFCTADQVLAQLGVQVDPAARVVEQLYECELARLARELEERRQRLHRRQKQGQTQALHNSNPASPLLTSAIHPRAPAVKASVASASCRRQVVVSEPPSTPLHPAPDPAATLANISPPGAAPSPPKTCNGSPPLCCLARRPPYHMLVTRSLTTPSALLLPPSTAAATSVPLASLPVERTASDVSGRGCNGGMAGYRRRSEVYPRILEAAGHMLENALNIDDGAGDATTAILRPAVESMLQRGWTALCAGVPLPVAGGISADAGASTREAAEACMRSLRPLTSLE</sequence>